<keyword evidence="2" id="KW-1185">Reference proteome</keyword>
<accession>A0ABD6EUW0</accession>
<dbReference type="Proteomes" id="UP001608902">
    <property type="component" value="Unassembled WGS sequence"/>
</dbReference>
<sequence>MTFDEALQTIAESDTNNDRPVLTSEPIALPSPSQQQMISTATISNLNIHFATDEKLAYNTKKRIENQVRITLSSILPRFSAKTLVDVVVNDLSVDVVRSLSGHIERSMTVDELGSVFDSHSEQFNKYKTDLKSVFKTMSAIYKKANSVIFLYSRYGSGFARMIS</sequence>
<proteinExistence type="predicted"/>
<reference evidence="1 2" key="1">
    <citation type="submission" date="2024-08" db="EMBL/GenBank/DDBJ databases">
        <title>Gnathostoma spinigerum genome.</title>
        <authorList>
            <person name="Gonzalez-Bertolin B."/>
            <person name="Monzon S."/>
            <person name="Zaballos A."/>
            <person name="Jimenez P."/>
            <person name="Dekumyoy P."/>
            <person name="Varona S."/>
            <person name="Cuesta I."/>
            <person name="Sumanam S."/>
            <person name="Adisakwattana P."/>
            <person name="Gasser R.B."/>
            <person name="Hernandez-Gonzalez A."/>
            <person name="Young N.D."/>
            <person name="Perteguer M.J."/>
        </authorList>
    </citation>
    <scope>NUCLEOTIDE SEQUENCE [LARGE SCALE GENOMIC DNA]</scope>
    <source>
        <strain evidence="1">AL3</strain>
        <tissue evidence="1">Liver</tissue>
    </source>
</reference>
<dbReference type="AlphaFoldDB" id="A0ABD6EUW0"/>
<evidence type="ECO:0000313" key="2">
    <source>
        <dbReference type="Proteomes" id="UP001608902"/>
    </source>
</evidence>
<organism evidence="1 2">
    <name type="scientific">Gnathostoma spinigerum</name>
    <dbReference type="NCBI Taxonomy" id="75299"/>
    <lineage>
        <taxon>Eukaryota</taxon>
        <taxon>Metazoa</taxon>
        <taxon>Ecdysozoa</taxon>
        <taxon>Nematoda</taxon>
        <taxon>Chromadorea</taxon>
        <taxon>Rhabditida</taxon>
        <taxon>Spirurina</taxon>
        <taxon>Gnathostomatomorpha</taxon>
        <taxon>Gnathostomatoidea</taxon>
        <taxon>Gnathostomatidae</taxon>
        <taxon>Gnathostoma</taxon>
    </lineage>
</organism>
<evidence type="ECO:0000313" key="1">
    <source>
        <dbReference type="EMBL" id="MFH4983738.1"/>
    </source>
</evidence>
<comment type="caution">
    <text evidence="1">The sequence shown here is derived from an EMBL/GenBank/DDBJ whole genome shotgun (WGS) entry which is preliminary data.</text>
</comment>
<gene>
    <name evidence="1" type="ORF">AB6A40_010447</name>
</gene>
<protein>
    <submittedName>
        <fullName evidence="1">Uncharacterized protein</fullName>
    </submittedName>
</protein>
<name>A0ABD6EUW0_9BILA</name>
<dbReference type="EMBL" id="JBGFUD010013544">
    <property type="protein sequence ID" value="MFH4983738.1"/>
    <property type="molecule type" value="Genomic_DNA"/>
</dbReference>